<evidence type="ECO:0000313" key="3">
    <source>
        <dbReference type="WBParaSite" id="SCUD_0000402101-mRNA-1"/>
    </source>
</evidence>
<dbReference type="WBParaSite" id="SCUD_0000402101-mRNA-1">
    <property type="protein sequence ID" value="SCUD_0000402101-mRNA-1"/>
    <property type="gene ID" value="SCUD_0000402101"/>
</dbReference>
<keyword evidence="2" id="KW-1185">Reference proteome</keyword>
<dbReference type="STRING" id="6186.A0A183JMT7"/>
<evidence type="ECO:0000313" key="1">
    <source>
        <dbReference type="EMBL" id="VDO86022.1"/>
    </source>
</evidence>
<proteinExistence type="predicted"/>
<evidence type="ECO:0000313" key="2">
    <source>
        <dbReference type="Proteomes" id="UP000279833"/>
    </source>
</evidence>
<name>A0A183JMT7_9TREM</name>
<dbReference type="Proteomes" id="UP000279833">
    <property type="component" value="Unassembled WGS sequence"/>
</dbReference>
<dbReference type="AlphaFoldDB" id="A0A183JMT7"/>
<reference evidence="3" key="1">
    <citation type="submission" date="2016-06" db="UniProtKB">
        <authorList>
            <consortium name="WormBaseParasite"/>
        </authorList>
    </citation>
    <scope>IDENTIFICATION</scope>
</reference>
<dbReference type="EMBL" id="UZAK01004939">
    <property type="protein sequence ID" value="VDO86022.1"/>
    <property type="molecule type" value="Genomic_DNA"/>
</dbReference>
<reference evidence="1 2" key="2">
    <citation type="submission" date="2018-11" db="EMBL/GenBank/DDBJ databases">
        <authorList>
            <consortium name="Pathogen Informatics"/>
        </authorList>
    </citation>
    <scope>NUCLEOTIDE SEQUENCE [LARGE SCALE GENOMIC DNA]</scope>
    <source>
        <strain evidence="1">Dakar</strain>
        <strain evidence="2">Dakar, Senegal</strain>
    </source>
</reference>
<sequence length="121" mass="13850">MRKGMDVIHSKMPLVDVIIEVHDARIPFSGRPEIFQKFELVRKPRINLLLVTGYHQTAFSYVAPLLCGLNLQVKRSGISLLRKPPVSAWAPGEYPSPHINRMIYVAHIYLVPHCTNVYVFK</sequence>
<protein>
    <submittedName>
        <fullName evidence="1 3">Uncharacterized protein</fullName>
    </submittedName>
</protein>
<accession>A0A183JMT7</accession>
<gene>
    <name evidence="1" type="ORF">SCUD_LOCUS4021</name>
</gene>
<organism evidence="3">
    <name type="scientific">Schistosoma curassoni</name>
    <dbReference type="NCBI Taxonomy" id="6186"/>
    <lineage>
        <taxon>Eukaryota</taxon>
        <taxon>Metazoa</taxon>
        <taxon>Spiralia</taxon>
        <taxon>Lophotrochozoa</taxon>
        <taxon>Platyhelminthes</taxon>
        <taxon>Trematoda</taxon>
        <taxon>Digenea</taxon>
        <taxon>Strigeidida</taxon>
        <taxon>Schistosomatoidea</taxon>
        <taxon>Schistosomatidae</taxon>
        <taxon>Schistosoma</taxon>
    </lineage>
</organism>